<keyword evidence="3" id="KW-1185">Reference proteome</keyword>
<comment type="caution">
    <text evidence="2">The sequence shown here is derived from an EMBL/GenBank/DDBJ whole genome shotgun (WGS) entry which is preliminary data.</text>
</comment>
<sequence>MLNINGITELIDSNIFSQVAPGGVGEGGTITVNTTNLSLLEGSQISSGVFGTGNAGIVTINAADTITFQGINENGFPSGIVNNVAASGIGNAGNIDVTTANLNLVDGGTIRSNVLGQGNGGQIKINASNAINVSGFTEFDEATTRFSSIESSTFSTAEETNNAGNIDITADSLSLSNQASLSSSTSGNGNAGSILVNVNGITELIDSNIFSQVGETGTGSGGTITLNTTNLSLLDGASLNSTTFSEGNAGNITISSDSVLIDGTSSDGFGSGIFSQISSTGVGSAGEIKVETSNISVTNGGLISAETLSNSSAGNLTINASESIKVIGLNSGLFSRTGASGNSGIVNLNSPQLIVQNNAQVGVNNFIEREFSIESSGTITRTIETGGGSTLELSPDGEITRVEIPGESIELETNLPANVQRVLNSNQGTGDAGTLNITAANIELTNGGTIAAISAGGNGGEINIREADRLTFRENSNITATAAGIENVGGSGGNISIDSDFIIAYPQKNNNITANAFGGSGGNISISSNGVFGIRERSLDDDTNDINASSEFSVNGNISISILNVNPIQGITELPNDPVGLEETTAEACKANRQAIANSGLTIEGKGGVPQAPEYPLGSDILSGNTQANSTSSIPQPIKTSQGKIQPARGIERTENGEIILTAYRTNNQGDRLPETKINCGL</sequence>
<evidence type="ECO:0000313" key="3">
    <source>
        <dbReference type="Proteomes" id="UP000729733"/>
    </source>
</evidence>
<organism evidence="2 3">
    <name type="scientific">Waterburya agarophytonicola KI4</name>
    <dbReference type="NCBI Taxonomy" id="2874699"/>
    <lineage>
        <taxon>Bacteria</taxon>
        <taxon>Bacillati</taxon>
        <taxon>Cyanobacteriota</taxon>
        <taxon>Cyanophyceae</taxon>
        <taxon>Pleurocapsales</taxon>
        <taxon>Hyellaceae</taxon>
        <taxon>Waterburya</taxon>
        <taxon>Waterburya agarophytonicola</taxon>
    </lineage>
</organism>
<gene>
    <name evidence="2" type="ORF">I4641_16570</name>
</gene>
<accession>A0A964FJB5</accession>
<dbReference type="EMBL" id="JADWDC010000048">
    <property type="protein sequence ID" value="MCC0178588.1"/>
    <property type="molecule type" value="Genomic_DNA"/>
</dbReference>
<dbReference type="Gene3D" id="2.160.20.10">
    <property type="entry name" value="Single-stranded right-handed beta-helix, Pectin lyase-like"/>
    <property type="match status" value="2"/>
</dbReference>
<name>A0A964FJB5_9CYAN</name>
<dbReference type="SUPFAM" id="SSF51126">
    <property type="entry name" value="Pectin lyase-like"/>
    <property type="match status" value="2"/>
</dbReference>
<dbReference type="RefSeq" id="WP_229641689.1">
    <property type="nucleotide sequence ID" value="NZ_JADWDC010000048.1"/>
</dbReference>
<proteinExistence type="predicted"/>
<evidence type="ECO:0000256" key="1">
    <source>
        <dbReference type="SAM" id="MobiDB-lite"/>
    </source>
</evidence>
<feature type="compositionally biased region" description="Polar residues" evidence="1">
    <location>
        <begin position="625"/>
        <end position="644"/>
    </location>
</feature>
<reference evidence="2" key="1">
    <citation type="journal article" date="2021" name="Antonie Van Leeuwenhoek">
        <title>Draft genome and description of Waterburya agarophytonicola gen. nov. sp. nov. (Pleurocapsales, Cyanobacteria): a seaweed symbiont.</title>
        <authorList>
            <person name="Bonthond G."/>
            <person name="Shalygin S."/>
            <person name="Bayer T."/>
            <person name="Weinberger F."/>
        </authorList>
    </citation>
    <scope>NUCLEOTIDE SEQUENCE</scope>
    <source>
        <strain evidence="2">KI4</strain>
    </source>
</reference>
<evidence type="ECO:0000313" key="2">
    <source>
        <dbReference type="EMBL" id="MCC0178588.1"/>
    </source>
</evidence>
<protein>
    <submittedName>
        <fullName evidence="2">S-layer family protein</fullName>
    </submittedName>
</protein>
<dbReference type="Proteomes" id="UP000729733">
    <property type="component" value="Unassembled WGS sequence"/>
</dbReference>
<dbReference type="InterPro" id="IPR011050">
    <property type="entry name" value="Pectin_lyase_fold/virulence"/>
</dbReference>
<dbReference type="InterPro" id="IPR012334">
    <property type="entry name" value="Pectin_lyas_fold"/>
</dbReference>
<feature type="region of interest" description="Disordered" evidence="1">
    <location>
        <begin position="625"/>
        <end position="647"/>
    </location>
</feature>
<dbReference type="AlphaFoldDB" id="A0A964FJB5"/>